<feature type="chain" id="PRO_5004067537" evidence="1">
    <location>
        <begin position="17"/>
        <end position="274"/>
    </location>
</feature>
<gene>
    <name evidence="2" type="ORF">DACRYDRAFT_22562</name>
</gene>
<keyword evidence="1" id="KW-0732">Signal</keyword>
<name>M5G6H3_DACPD</name>
<reference evidence="2 3" key="1">
    <citation type="journal article" date="2012" name="Science">
        <title>The Paleozoic origin of enzymatic lignin decomposition reconstructed from 31 fungal genomes.</title>
        <authorList>
            <person name="Floudas D."/>
            <person name="Binder M."/>
            <person name="Riley R."/>
            <person name="Barry K."/>
            <person name="Blanchette R.A."/>
            <person name="Henrissat B."/>
            <person name="Martinez A.T."/>
            <person name="Otillar R."/>
            <person name="Spatafora J.W."/>
            <person name="Yadav J.S."/>
            <person name="Aerts A."/>
            <person name="Benoit I."/>
            <person name="Boyd A."/>
            <person name="Carlson A."/>
            <person name="Copeland A."/>
            <person name="Coutinho P.M."/>
            <person name="de Vries R.P."/>
            <person name="Ferreira P."/>
            <person name="Findley K."/>
            <person name="Foster B."/>
            <person name="Gaskell J."/>
            <person name="Glotzer D."/>
            <person name="Gorecki P."/>
            <person name="Heitman J."/>
            <person name="Hesse C."/>
            <person name="Hori C."/>
            <person name="Igarashi K."/>
            <person name="Jurgens J.A."/>
            <person name="Kallen N."/>
            <person name="Kersten P."/>
            <person name="Kohler A."/>
            <person name="Kuees U."/>
            <person name="Kumar T.K.A."/>
            <person name="Kuo A."/>
            <person name="LaButti K."/>
            <person name="Larrondo L.F."/>
            <person name="Lindquist E."/>
            <person name="Ling A."/>
            <person name="Lombard V."/>
            <person name="Lucas S."/>
            <person name="Lundell T."/>
            <person name="Martin R."/>
            <person name="McLaughlin D.J."/>
            <person name="Morgenstern I."/>
            <person name="Morin E."/>
            <person name="Murat C."/>
            <person name="Nagy L.G."/>
            <person name="Nolan M."/>
            <person name="Ohm R.A."/>
            <person name="Patyshakuliyeva A."/>
            <person name="Rokas A."/>
            <person name="Ruiz-Duenas F.J."/>
            <person name="Sabat G."/>
            <person name="Salamov A."/>
            <person name="Samejima M."/>
            <person name="Schmutz J."/>
            <person name="Slot J.C."/>
            <person name="St John F."/>
            <person name="Stenlid J."/>
            <person name="Sun H."/>
            <person name="Sun S."/>
            <person name="Syed K."/>
            <person name="Tsang A."/>
            <person name="Wiebenga A."/>
            <person name="Young D."/>
            <person name="Pisabarro A."/>
            <person name="Eastwood D.C."/>
            <person name="Martin F."/>
            <person name="Cullen D."/>
            <person name="Grigoriev I.V."/>
            <person name="Hibbett D.S."/>
        </authorList>
    </citation>
    <scope>NUCLEOTIDE SEQUENCE [LARGE SCALE GENOMIC DNA]</scope>
    <source>
        <strain evidence="2 3">DJM-731 SS1</strain>
    </source>
</reference>
<sequence length="274" mass="30167">MVYAALLALFAGIAVANPIPRASCTPWGIEPDFYGSSEVVYVGDRLFDADYDSSSCTPLSDLVTGPVYLYRPGDFSFEPLKVGYWNGLNYSDAGNTIIAPDVNPKGYGYQVKIVPDARSPTHKVVTSNTFPIVSQDWFDQSYDSIMLLTPDPVFDITKWDATGQQLLVWQDSQFASFDVLLYKSTDVTWGPLTLAHVTDATSTGYAVTEFYFEYPGKLPEGSDFIVVFQTSAQNKAEVLGLTGLIQIVDYPVATNTFPYPYTPVKTISSEPSKN</sequence>
<dbReference type="AlphaFoldDB" id="M5G6H3"/>
<dbReference type="Proteomes" id="UP000030653">
    <property type="component" value="Unassembled WGS sequence"/>
</dbReference>
<dbReference type="RefSeq" id="XP_040628319.1">
    <property type="nucleotide sequence ID" value="XM_040772857.1"/>
</dbReference>
<dbReference type="HOGENOM" id="CLU_088628_0_0_1"/>
<keyword evidence="3" id="KW-1185">Reference proteome</keyword>
<proteinExistence type="predicted"/>
<dbReference type="EMBL" id="JH795864">
    <property type="protein sequence ID" value="EJU01422.1"/>
    <property type="molecule type" value="Genomic_DNA"/>
</dbReference>
<feature type="signal peptide" evidence="1">
    <location>
        <begin position="1"/>
        <end position="16"/>
    </location>
</feature>
<evidence type="ECO:0000313" key="2">
    <source>
        <dbReference type="EMBL" id="EJU01422.1"/>
    </source>
</evidence>
<dbReference type="OrthoDB" id="3378755at2759"/>
<organism evidence="2 3">
    <name type="scientific">Dacryopinax primogenitus (strain DJM 731)</name>
    <name type="common">Brown rot fungus</name>
    <dbReference type="NCBI Taxonomy" id="1858805"/>
    <lineage>
        <taxon>Eukaryota</taxon>
        <taxon>Fungi</taxon>
        <taxon>Dikarya</taxon>
        <taxon>Basidiomycota</taxon>
        <taxon>Agaricomycotina</taxon>
        <taxon>Dacrymycetes</taxon>
        <taxon>Dacrymycetales</taxon>
        <taxon>Dacrymycetaceae</taxon>
        <taxon>Dacryopinax</taxon>
    </lineage>
</organism>
<evidence type="ECO:0000313" key="3">
    <source>
        <dbReference type="Proteomes" id="UP000030653"/>
    </source>
</evidence>
<accession>M5G6H3</accession>
<evidence type="ECO:0000256" key="1">
    <source>
        <dbReference type="SAM" id="SignalP"/>
    </source>
</evidence>
<dbReference type="GeneID" id="63687919"/>
<protein>
    <submittedName>
        <fullName evidence="2">Uncharacterized protein</fullName>
    </submittedName>
</protein>